<dbReference type="InterPro" id="IPR026575">
    <property type="entry name" value="GpdQ/CpdA-like"/>
</dbReference>
<dbReference type="Gene3D" id="3.60.21.10">
    <property type="match status" value="1"/>
</dbReference>
<dbReference type="InterPro" id="IPR029052">
    <property type="entry name" value="Metallo-depent_PP-like"/>
</dbReference>
<evidence type="ECO:0000256" key="2">
    <source>
        <dbReference type="ARBA" id="ARBA00022801"/>
    </source>
</evidence>
<accession>A0A5C6B343</accession>
<organism evidence="6 7">
    <name type="scientific">Symmachiella macrocystis</name>
    <dbReference type="NCBI Taxonomy" id="2527985"/>
    <lineage>
        <taxon>Bacteria</taxon>
        <taxon>Pseudomonadati</taxon>
        <taxon>Planctomycetota</taxon>
        <taxon>Planctomycetia</taxon>
        <taxon>Planctomycetales</taxon>
        <taxon>Planctomycetaceae</taxon>
        <taxon>Symmachiella</taxon>
    </lineage>
</organism>
<evidence type="ECO:0000313" key="7">
    <source>
        <dbReference type="Proteomes" id="UP000320735"/>
    </source>
</evidence>
<evidence type="ECO:0000256" key="1">
    <source>
        <dbReference type="ARBA" id="ARBA00022723"/>
    </source>
</evidence>
<dbReference type="AlphaFoldDB" id="A0A5C6B343"/>
<dbReference type="CDD" id="cd07402">
    <property type="entry name" value="MPP_GpdQ"/>
    <property type="match status" value="1"/>
</dbReference>
<dbReference type="Proteomes" id="UP000320735">
    <property type="component" value="Unassembled WGS sequence"/>
</dbReference>
<reference evidence="6 7" key="1">
    <citation type="submission" date="2019-02" db="EMBL/GenBank/DDBJ databases">
        <title>Deep-cultivation of Planctomycetes and their phenomic and genomic characterization uncovers novel biology.</title>
        <authorList>
            <person name="Wiegand S."/>
            <person name="Jogler M."/>
            <person name="Boedeker C."/>
            <person name="Pinto D."/>
            <person name="Vollmers J."/>
            <person name="Rivas-Marin E."/>
            <person name="Kohn T."/>
            <person name="Peeters S.H."/>
            <person name="Heuer A."/>
            <person name="Rast P."/>
            <person name="Oberbeckmann S."/>
            <person name="Bunk B."/>
            <person name="Jeske O."/>
            <person name="Meyerdierks A."/>
            <person name="Storesund J.E."/>
            <person name="Kallscheuer N."/>
            <person name="Luecker S."/>
            <person name="Lage O.M."/>
            <person name="Pohl T."/>
            <person name="Merkel B.J."/>
            <person name="Hornburger P."/>
            <person name="Mueller R.-W."/>
            <person name="Bruemmer F."/>
            <person name="Labrenz M."/>
            <person name="Spormann A.M."/>
            <person name="Op Den Camp H."/>
            <person name="Overmann J."/>
            <person name="Amann R."/>
            <person name="Jetten M.S.M."/>
            <person name="Mascher T."/>
            <person name="Medema M.H."/>
            <person name="Devos D.P."/>
            <person name="Kaster A.-K."/>
            <person name="Ovreas L."/>
            <person name="Rohde M."/>
            <person name="Galperin M.Y."/>
            <person name="Jogler C."/>
        </authorList>
    </citation>
    <scope>NUCLEOTIDE SEQUENCE [LARGE SCALE GENOMIC DNA]</scope>
    <source>
        <strain evidence="6 7">CA54</strain>
    </source>
</reference>
<dbReference type="Pfam" id="PF00149">
    <property type="entry name" value="Metallophos"/>
    <property type="match status" value="1"/>
</dbReference>
<evidence type="ECO:0000313" key="6">
    <source>
        <dbReference type="EMBL" id="TWU06735.1"/>
    </source>
</evidence>
<name>A0A5C6B343_9PLAN</name>
<protein>
    <submittedName>
        <fullName evidence="6">3',5'-cyclic adenosine monophosphate phosphodiesterase CpdA</fullName>
        <ecNumber evidence="6">3.1.4.17</ecNumber>
    </submittedName>
</protein>
<gene>
    <name evidence="6" type="primary">cpdA_2</name>
    <name evidence="6" type="ORF">CA54_51340</name>
</gene>
<comment type="similarity">
    <text evidence="4">Belongs to the cyclic nucleotide phosphodiesterase class-III family.</text>
</comment>
<dbReference type="SUPFAM" id="SSF56300">
    <property type="entry name" value="Metallo-dependent phosphatases"/>
    <property type="match status" value="1"/>
</dbReference>
<dbReference type="InterPro" id="IPR004843">
    <property type="entry name" value="Calcineurin-like_PHP"/>
</dbReference>
<dbReference type="EC" id="3.1.4.17" evidence="6"/>
<feature type="domain" description="Calcineurin-like phosphoesterase" evidence="5">
    <location>
        <begin position="4"/>
        <end position="197"/>
    </location>
</feature>
<dbReference type="RefSeq" id="WP_197532790.1">
    <property type="nucleotide sequence ID" value="NZ_SJPP01000003.1"/>
</dbReference>
<sequence length="259" mass="28684">MTTHILQLSDFHLLKNHADELRGVPTADCLTDLLTLVRANYSAADLFVLSGDIAAYGDVEAYHQTRELLADLLPRCVMIPGNHDETDLMRQAFPETIAGSPGPVTFSCDVAGWRMIGLDSHVAGAVHGELCGDQLQWLADEFSQHRDQATLLFMHHPPISVESTWLDRIMLRNANDLTKVLHAAPQVRGIFCGHVHQEFSGSFGAIPVHTTPATAIQFAPHTEELQFDNVPPGFRVIELDGDKFHTHIVRLPELKYPAT</sequence>
<dbReference type="PANTHER" id="PTHR42988:SF2">
    <property type="entry name" value="CYCLIC NUCLEOTIDE PHOSPHODIESTERASE CBUA0032-RELATED"/>
    <property type="match status" value="1"/>
</dbReference>
<dbReference type="GO" id="GO:0004114">
    <property type="term" value="F:3',5'-cyclic-nucleotide phosphodiesterase activity"/>
    <property type="evidence" value="ECO:0007669"/>
    <property type="project" value="UniProtKB-EC"/>
</dbReference>
<keyword evidence="3" id="KW-0408">Iron</keyword>
<dbReference type="EMBL" id="SJPP01000003">
    <property type="protein sequence ID" value="TWU06735.1"/>
    <property type="molecule type" value="Genomic_DNA"/>
</dbReference>
<keyword evidence="1" id="KW-0479">Metal-binding</keyword>
<dbReference type="GO" id="GO:0046872">
    <property type="term" value="F:metal ion binding"/>
    <property type="evidence" value="ECO:0007669"/>
    <property type="project" value="UniProtKB-KW"/>
</dbReference>
<dbReference type="InterPro" id="IPR050884">
    <property type="entry name" value="CNP_phosphodiesterase-III"/>
</dbReference>
<proteinExistence type="inferred from homology"/>
<keyword evidence="2 6" id="KW-0378">Hydrolase</keyword>
<keyword evidence="7" id="KW-1185">Reference proteome</keyword>
<dbReference type="PANTHER" id="PTHR42988">
    <property type="entry name" value="PHOSPHOHYDROLASE"/>
    <property type="match status" value="1"/>
</dbReference>
<evidence type="ECO:0000259" key="5">
    <source>
        <dbReference type="Pfam" id="PF00149"/>
    </source>
</evidence>
<comment type="caution">
    <text evidence="6">The sequence shown here is derived from an EMBL/GenBank/DDBJ whole genome shotgun (WGS) entry which is preliminary data.</text>
</comment>
<evidence type="ECO:0000256" key="3">
    <source>
        <dbReference type="ARBA" id="ARBA00023004"/>
    </source>
</evidence>
<evidence type="ECO:0000256" key="4">
    <source>
        <dbReference type="ARBA" id="ARBA00025742"/>
    </source>
</evidence>